<keyword evidence="2" id="KW-1185">Reference proteome</keyword>
<reference evidence="1 2" key="1">
    <citation type="journal article" date="2017" name="Infect. Genet. Evol.">
        <title>The new phylogeny of the genus Mycobacterium: The old and the news.</title>
        <authorList>
            <person name="Tortoli E."/>
            <person name="Fedrizzi T."/>
            <person name="Meehan C.J."/>
            <person name="Trovato A."/>
            <person name="Grottola A."/>
            <person name="Giacobazzi E."/>
            <person name="Serpini G.F."/>
            <person name="Tagliazucchi S."/>
            <person name="Fabio A."/>
            <person name="Bettua C."/>
            <person name="Bertorelli R."/>
            <person name="Frascaro F."/>
            <person name="De Sanctis V."/>
            <person name="Pecorari M."/>
            <person name="Jousson O."/>
            <person name="Segata N."/>
            <person name="Cirillo D.M."/>
        </authorList>
    </citation>
    <scope>NUCLEOTIDE SEQUENCE [LARGE SCALE GENOMIC DNA]</scope>
    <source>
        <strain evidence="1 2">CIP1034565</strain>
    </source>
</reference>
<dbReference type="OrthoDB" id="4641789at2"/>
<proteinExistence type="predicted"/>
<comment type="caution">
    <text evidence="1">The sequence shown here is derived from an EMBL/GenBank/DDBJ whole genome shotgun (WGS) entry which is preliminary data.</text>
</comment>
<organism evidence="1 2">
    <name type="scientific">Mycolicibacterium brumae</name>
    <dbReference type="NCBI Taxonomy" id="85968"/>
    <lineage>
        <taxon>Bacteria</taxon>
        <taxon>Bacillati</taxon>
        <taxon>Actinomycetota</taxon>
        <taxon>Actinomycetes</taxon>
        <taxon>Mycobacteriales</taxon>
        <taxon>Mycobacteriaceae</taxon>
        <taxon>Mycolicibacterium</taxon>
    </lineage>
</organism>
<protein>
    <submittedName>
        <fullName evidence="1">Uncharacterized protein</fullName>
    </submittedName>
</protein>
<dbReference type="AlphaFoldDB" id="A0A2G5P979"/>
<dbReference type="EMBL" id="PDCN02000017">
    <property type="protein sequence ID" value="PIB74454.1"/>
    <property type="molecule type" value="Genomic_DNA"/>
</dbReference>
<name>A0A2G5P979_9MYCO</name>
<sequence>MNAVNEPLAAEDTPPELLHELLAVLNEFQQLDPSADGYDEAASALRVARDAMAAAVAAADPAYMAAHRDGARA</sequence>
<dbReference type="Proteomes" id="UP000230551">
    <property type="component" value="Unassembled WGS sequence"/>
</dbReference>
<gene>
    <name evidence="1" type="ORF">CQY22_013390</name>
</gene>
<dbReference type="RefSeq" id="WP_090590057.1">
    <property type="nucleotide sequence ID" value="NZ_CP104302.1"/>
</dbReference>
<dbReference type="STRING" id="85968.GCA_900073015_02708"/>
<evidence type="ECO:0000313" key="2">
    <source>
        <dbReference type="Proteomes" id="UP000230551"/>
    </source>
</evidence>
<accession>A0A2G5P979</accession>
<evidence type="ECO:0000313" key="1">
    <source>
        <dbReference type="EMBL" id="PIB74454.1"/>
    </source>
</evidence>